<dbReference type="AlphaFoldDB" id="A0A5N5DL86"/>
<organism evidence="3 4">
    <name type="scientific">Lasiodiplodia theobromae</name>
    <dbReference type="NCBI Taxonomy" id="45133"/>
    <lineage>
        <taxon>Eukaryota</taxon>
        <taxon>Fungi</taxon>
        <taxon>Dikarya</taxon>
        <taxon>Ascomycota</taxon>
        <taxon>Pezizomycotina</taxon>
        <taxon>Dothideomycetes</taxon>
        <taxon>Dothideomycetes incertae sedis</taxon>
        <taxon>Botryosphaeriales</taxon>
        <taxon>Botryosphaeriaceae</taxon>
        <taxon>Lasiodiplodia</taxon>
    </lineage>
</organism>
<keyword evidence="4" id="KW-1185">Reference proteome</keyword>
<dbReference type="Proteomes" id="UP000325902">
    <property type="component" value="Unassembled WGS sequence"/>
</dbReference>
<evidence type="ECO:0000313" key="4">
    <source>
        <dbReference type="Proteomes" id="UP000325902"/>
    </source>
</evidence>
<feature type="compositionally biased region" description="Low complexity" evidence="1">
    <location>
        <begin position="198"/>
        <end position="210"/>
    </location>
</feature>
<evidence type="ECO:0000313" key="3">
    <source>
        <dbReference type="EMBL" id="KAB2578669.1"/>
    </source>
</evidence>
<feature type="compositionally biased region" description="Acidic residues" evidence="1">
    <location>
        <begin position="219"/>
        <end position="233"/>
    </location>
</feature>
<dbReference type="EMBL" id="VCHE01000010">
    <property type="protein sequence ID" value="KAB2578669.1"/>
    <property type="molecule type" value="Genomic_DNA"/>
</dbReference>
<keyword evidence="2" id="KW-0732">Signal</keyword>
<feature type="signal peptide" evidence="2">
    <location>
        <begin position="1"/>
        <end position="18"/>
    </location>
</feature>
<evidence type="ECO:0000256" key="1">
    <source>
        <dbReference type="SAM" id="MobiDB-lite"/>
    </source>
</evidence>
<gene>
    <name evidence="3" type="ORF">DBV05_g2714</name>
</gene>
<protein>
    <submittedName>
        <fullName evidence="3">Uncharacterized protein</fullName>
    </submittedName>
</protein>
<sequence length="248" mass="26440">MRATFLAATAAFAVSALAYPHAHTKQANVTEQWGSWIVSNLSSSYPPSGSHKSLDFLIQYESQADSVHCSAYFPGTAHGIGPNQSYTPCDDEAVSFTSDLSIGNVWIFQKLYQRSAIVLLKGNASLSLYGGNCSTNAVGGGTCSGAPFKIPVTSVSYQLANGTMIDGNSTSSAGDDTHEDYAEEDNDKHGQDDDSDGDYGNSTDDSSDSGTATYTEDTSVQEESTDSGDDEPYDGQYHLHKFFVLTPE</sequence>
<dbReference type="OrthoDB" id="3938083at2759"/>
<feature type="region of interest" description="Disordered" evidence="1">
    <location>
        <begin position="166"/>
        <end position="235"/>
    </location>
</feature>
<feature type="chain" id="PRO_5024798393" evidence="2">
    <location>
        <begin position="19"/>
        <end position="248"/>
    </location>
</feature>
<feature type="compositionally biased region" description="Basic and acidic residues" evidence="1">
    <location>
        <begin position="175"/>
        <end position="192"/>
    </location>
</feature>
<evidence type="ECO:0000256" key="2">
    <source>
        <dbReference type="SAM" id="SignalP"/>
    </source>
</evidence>
<comment type="caution">
    <text evidence="3">The sequence shown here is derived from an EMBL/GenBank/DDBJ whole genome shotgun (WGS) entry which is preliminary data.</text>
</comment>
<accession>A0A5N5DL86</accession>
<reference evidence="3 4" key="1">
    <citation type="journal article" date="2019" name="Sci. Rep.">
        <title>A multi-omics analysis of the grapevine pathogen Lasiodiplodia theobromae reveals that temperature affects the expression of virulence- and pathogenicity-related genes.</title>
        <authorList>
            <person name="Felix C."/>
            <person name="Meneses R."/>
            <person name="Goncalves M.F.M."/>
            <person name="Tilleman L."/>
            <person name="Duarte A.S."/>
            <person name="Jorrin-Novo J.V."/>
            <person name="Van de Peer Y."/>
            <person name="Deforce D."/>
            <person name="Van Nieuwerburgh F."/>
            <person name="Esteves A.C."/>
            <person name="Alves A."/>
        </authorList>
    </citation>
    <scope>NUCLEOTIDE SEQUENCE [LARGE SCALE GENOMIC DNA]</scope>
    <source>
        <strain evidence="3 4">LA-SOL3</strain>
    </source>
</reference>
<name>A0A5N5DL86_9PEZI</name>
<proteinExistence type="predicted"/>